<reference evidence="2 3" key="1">
    <citation type="submission" date="2019-03" db="EMBL/GenBank/DDBJ databases">
        <authorList>
            <person name="Kim M.K.M."/>
        </authorList>
    </citation>
    <scope>NUCLEOTIDE SEQUENCE [LARGE SCALE GENOMIC DNA]</scope>
    <source>
        <strain evidence="2 3">17J68-15</strain>
    </source>
</reference>
<dbReference type="InterPro" id="IPR049211">
    <property type="entry name" value="DUF6814"/>
</dbReference>
<comment type="caution">
    <text evidence="2">The sequence shown here is derived from an EMBL/GenBank/DDBJ whole genome shotgun (WGS) entry which is preliminary data.</text>
</comment>
<sequence>MNTVKRYFGLLWLLLAPALLLLLLSGAVTHIDVTGSKDINKPVPWIIIIAVFTPIAIGLAIFGWYAWKGDYDRLPEEVPPTGGSAR</sequence>
<dbReference type="RefSeq" id="WP_131850753.1">
    <property type="nucleotide sequence ID" value="NZ_SKFH01000003.1"/>
</dbReference>
<feature type="transmembrane region" description="Helical" evidence="1">
    <location>
        <begin position="45"/>
        <end position="67"/>
    </location>
</feature>
<organism evidence="2 3">
    <name type="scientific">Flaviaesturariibacter aridisoli</name>
    <dbReference type="NCBI Taxonomy" id="2545761"/>
    <lineage>
        <taxon>Bacteria</taxon>
        <taxon>Pseudomonadati</taxon>
        <taxon>Bacteroidota</taxon>
        <taxon>Chitinophagia</taxon>
        <taxon>Chitinophagales</taxon>
        <taxon>Chitinophagaceae</taxon>
        <taxon>Flaviaestuariibacter</taxon>
    </lineage>
</organism>
<gene>
    <name evidence="2" type="ORF">E0486_03500</name>
</gene>
<keyword evidence="3" id="KW-1185">Reference proteome</keyword>
<accession>A0A4R4E3M8</accession>
<evidence type="ECO:0000313" key="3">
    <source>
        <dbReference type="Proteomes" id="UP000295164"/>
    </source>
</evidence>
<dbReference type="EMBL" id="SKFH01000003">
    <property type="protein sequence ID" value="TCZ74154.1"/>
    <property type="molecule type" value="Genomic_DNA"/>
</dbReference>
<name>A0A4R4E3M8_9BACT</name>
<dbReference type="Proteomes" id="UP000295164">
    <property type="component" value="Unassembled WGS sequence"/>
</dbReference>
<evidence type="ECO:0000256" key="1">
    <source>
        <dbReference type="SAM" id="Phobius"/>
    </source>
</evidence>
<keyword evidence="1" id="KW-1133">Transmembrane helix</keyword>
<proteinExistence type="predicted"/>
<dbReference type="Pfam" id="PF20664">
    <property type="entry name" value="DUF6814"/>
    <property type="match status" value="1"/>
</dbReference>
<dbReference type="AlphaFoldDB" id="A0A4R4E3M8"/>
<protein>
    <submittedName>
        <fullName evidence="2">Uncharacterized protein</fullName>
    </submittedName>
</protein>
<evidence type="ECO:0000313" key="2">
    <source>
        <dbReference type="EMBL" id="TCZ74154.1"/>
    </source>
</evidence>
<keyword evidence="1" id="KW-0812">Transmembrane</keyword>
<keyword evidence="1" id="KW-0472">Membrane</keyword>